<dbReference type="PANTHER" id="PTHR31793:SF39">
    <property type="entry name" value="THIOESTERASE_THIOL ESTER DEHYDRASE-ISOMERASE"/>
    <property type="match status" value="1"/>
</dbReference>
<dbReference type="RefSeq" id="WP_345079897.1">
    <property type="nucleotide sequence ID" value="NZ_BAABFA010000008.1"/>
</dbReference>
<gene>
    <name evidence="1" type="ORF">GCM10023093_11450</name>
</gene>
<comment type="caution">
    <text evidence="1">The sequence shown here is derived from an EMBL/GenBank/DDBJ whole genome shotgun (WGS) entry which is preliminary data.</text>
</comment>
<dbReference type="CDD" id="cd00586">
    <property type="entry name" value="4HBT"/>
    <property type="match status" value="1"/>
</dbReference>
<dbReference type="SUPFAM" id="SSF54637">
    <property type="entry name" value="Thioesterase/thiol ester dehydrase-isomerase"/>
    <property type="match status" value="1"/>
</dbReference>
<dbReference type="EMBL" id="BAABFA010000008">
    <property type="protein sequence ID" value="GAA4463304.1"/>
    <property type="molecule type" value="Genomic_DNA"/>
</dbReference>
<dbReference type="InterPro" id="IPR029069">
    <property type="entry name" value="HotDog_dom_sf"/>
</dbReference>
<protein>
    <submittedName>
        <fullName evidence="1">Thioesterase family protein</fullName>
    </submittedName>
</protein>
<dbReference type="Pfam" id="PF13279">
    <property type="entry name" value="4HBT_2"/>
    <property type="match status" value="1"/>
</dbReference>
<proteinExistence type="predicted"/>
<sequence length="139" mass="15981">MHHFPVKLPLRIDWSEMDLFGHVNNVAYFKYIQASRVNYWELTGVAASFATTRIGPILLSTGCQFIKPLHYPGNIVVEVRMEFMKTTSFGLHHRVLSEAGEVAAEAHDVIVTYDFNKMEKTTFQPEFRSAVERIEGRTF</sequence>
<evidence type="ECO:0000313" key="1">
    <source>
        <dbReference type="EMBL" id="GAA4463304.1"/>
    </source>
</evidence>
<organism evidence="1 2">
    <name type="scientific">Nemorincola caseinilytica</name>
    <dbReference type="NCBI Taxonomy" id="2054315"/>
    <lineage>
        <taxon>Bacteria</taxon>
        <taxon>Pseudomonadati</taxon>
        <taxon>Bacteroidota</taxon>
        <taxon>Chitinophagia</taxon>
        <taxon>Chitinophagales</taxon>
        <taxon>Chitinophagaceae</taxon>
        <taxon>Nemorincola</taxon>
    </lineage>
</organism>
<name>A0ABP8NC00_9BACT</name>
<evidence type="ECO:0000313" key="2">
    <source>
        <dbReference type="Proteomes" id="UP001500067"/>
    </source>
</evidence>
<dbReference type="PANTHER" id="PTHR31793">
    <property type="entry name" value="4-HYDROXYBENZOYL-COA THIOESTERASE FAMILY MEMBER"/>
    <property type="match status" value="1"/>
</dbReference>
<accession>A0ABP8NC00</accession>
<dbReference type="InterPro" id="IPR050563">
    <property type="entry name" value="4-hydroxybenzoyl-CoA_TE"/>
</dbReference>
<keyword evidence="2" id="KW-1185">Reference proteome</keyword>
<reference evidence="2" key="1">
    <citation type="journal article" date="2019" name="Int. J. Syst. Evol. Microbiol.">
        <title>The Global Catalogue of Microorganisms (GCM) 10K type strain sequencing project: providing services to taxonomists for standard genome sequencing and annotation.</title>
        <authorList>
            <consortium name="The Broad Institute Genomics Platform"/>
            <consortium name="The Broad Institute Genome Sequencing Center for Infectious Disease"/>
            <person name="Wu L."/>
            <person name="Ma J."/>
        </authorList>
    </citation>
    <scope>NUCLEOTIDE SEQUENCE [LARGE SCALE GENOMIC DNA]</scope>
    <source>
        <strain evidence="2">JCM 32105</strain>
    </source>
</reference>
<dbReference type="Proteomes" id="UP001500067">
    <property type="component" value="Unassembled WGS sequence"/>
</dbReference>
<dbReference type="Gene3D" id="3.10.129.10">
    <property type="entry name" value="Hotdog Thioesterase"/>
    <property type="match status" value="1"/>
</dbReference>